<reference evidence="2" key="3">
    <citation type="submission" date="2012-09" db="EMBL/GenBank/DDBJ databases">
        <authorList>
            <consortium name="VectorBase"/>
        </authorList>
    </citation>
    <scope>NUCLEOTIDE SEQUENCE</scope>
    <source>
        <strain evidence="2">Liverpool</strain>
    </source>
</reference>
<feature type="region of interest" description="Disordered" evidence="1">
    <location>
        <begin position="50"/>
        <end position="82"/>
    </location>
</feature>
<accession>Q17FU0</accession>
<feature type="region of interest" description="Disordered" evidence="1">
    <location>
        <begin position="1"/>
        <end position="25"/>
    </location>
</feature>
<name>Q17FU0_AEDAE</name>
<organism evidence="2 3">
    <name type="scientific">Aedes aegypti</name>
    <name type="common">Yellowfever mosquito</name>
    <name type="synonym">Culex aegypti</name>
    <dbReference type="NCBI Taxonomy" id="7159"/>
    <lineage>
        <taxon>Eukaryota</taxon>
        <taxon>Metazoa</taxon>
        <taxon>Ecdysozoa</taxon>
        <taxon>Arthropoda</taxon>
        <taxon>Hexapoda</taxon>
        <taxon>Insecta</taxon>
        <taxon>Pterygota</taxon>
        <taxon>Neoptera</taxon>
        <taxon>Endopterygota</taxon>
        <taxon>Diptera</taxon>
        <taxon>Nematocera</taxon>
        <taxon>Culicoidea</taxon>
        <taxon>Culicidae</taxon>
        <taxon>Culicinae</taxon>
        <taxon>Aedini</taxon>
        <taxon>Aedes</taxon>
        <taxon>Stegomyia</taxon>
    </lineage>
</organism>
<protein>
    <submittedName>
        <fullName evidence="2">AAEL003300-PA</fullName>
    </submittedName>
</protein>
<evidence type="ECO:0000256" key="1">
    <source>
        <dbReference type="SAM" id="MobiDB-lite"/>
    </source>
</evidence>
<sequence length="82" mass="8953">MNTCFTPSSSSHCARFHPSSPSVAGNKQQTTVRFFARSCGGTFLRSRRSVPQYRSGGFHSRPVAGRVQPNRSESSAEEDQCG</sequence>
<dbReference type="HOGENOM" id="CLU_2560119_0_0_1"/>
<reference evidence="2" key="2">
    <citation type="journal article" date="2007" name="Science">
        <title>Genome sequence of Aedes aegypti, a major arbovirus vector.</title>
        <authorList>
            <person name="Nene V."/>
            <person name="Wortman J.R."/>
            <person name="Lawson D."/>
            <person name="Haas B."/>
            <person name="Kodira C."/>
            <person name="Tu Z.J."/>
            <person name="Loftus B."/>
            <person name="Xi Z."/>
            <person name="Megy K."/>
            <person name="Grabherr M."/>
            <person name="Ren Q."/>
            <person name="Zdobnov E.M."/>
            <person name="Lobo N.F."/>
            <person name="Campbell K.S."/>
            <person name="Brown S.E."/>
            <person name="Bonaldo M.F."/>
            <person name="Zhu J."/>
            <person name="Sinkins S.P."/>
            <person name="Hogenkamp D.G."/>
            <person name="Amedeo P."/>
            <person name="Arensburger P."/>
            <person name="Atkinson P.W."/>
            <person name="Bidwell S."/>
            <person name="Biedler J."/>
            <person name="Birney E."/>
            <person name="Bruggner R.V."/>
            <person name="Costas J."/>
            <person name="Coy M.R."/>
            <person name="Crabtree J."/>
            <person name="Crawford M."/>
            <person name="Debruyn B."/>
            <person name="Decaprio D."/>
            <person name="Eiglmeier K."/>
            <person name="Eisenstadt E."/>
            <person name="El-Dorry H."/>
            <person name="Gelbart W.M."/>
            <person name="Gomes S.L."/>
            <person name="Hammond M."/>
            <person name="Hannick L.I."/>
            <person name="Hogan J.R."/>
            <person name="Holmes M.H."/>
            <person name="Jaffe D."/>
            <person name="Johnston J.S."/>
            <person name="Kennedy R.C."/>
            <person name="Koo H."/>
            <person name="Kravitz S."/>
            <person name="Kriventseva E.V."/>
            <person name="Kulp D."/>
            <person name="Labutti K."/>
            <person name="Lee E."/>
            <person name="Li S."/>
            <person name="Lovin D.D."/>
            <person name="Mao C."/>
            <person name="Mauceli E."/>
            <person name="Menck C.F."/>
            <person name="Miller J.R."/>
            <person name="Montgomery P."/>
            <person name="Mori A."/>
            <person name="Nascimento A.L."/>
            <person name="Naveira H.F."/>
            <person name="Nusbaum C."/>
            <person name="O'leary S."/>
            <person name="Orvis J."/>
            <person name="Pertea M."/>
            <person name="Quesneville H."/>
            <person name="Reidenbach K.R."/>
            <person name="Rogers Y.H."/>
            <person name="Roth C.W."/>
            <person name="Schneider J.R."/>
            <person name="Schatz M."/>
            <person name="Shumway M."/>
            <person name="Stanke M."/>
            <person name="Stinson E.O."/>
            <person name="Tubio J.M."/>
            <person name="Vanzee J.P."/>
            <person name="Verjovski-Almeida S."/>
            <person name="Werner D."/>
            <person name="White O."/>
            <person name="Wyder S."/>
            <person name="Zeng Q."/>
            <person name="Zhao Q."/>
            <person name="Zhao Y."/>
            <person name="Hill C.A."/>
            <person name="Raikhel A.S."/>
            <person name="Soares M.B."/>
            <person name="Knudson D.L."/>
            <person name="Lee N.H."/>
            <person name="Galagan J."/>
            <person name="Salzberg S.L."/>
            <person name="Paulsen I.T."/>
            <person name="Dimopoulos G."/>
            <person name="Collins F.H."/>
            <person name="Birren B."/>
            <person name="Fraser-Liggett C.M."/>
            <person name="Severson D.W."/>
        </authorList>
    </citation>
    <scope>NUCLEOTIDE SEQUENCE [LARGE SCALE GENOMIC DNA]</scope>
    <source>
        <strain evidence="2">Liverpool</strain>
    </source>
</reference>
<reference evidence="2" key="1">
    <citation type="submission" date="2005-10" db="EMBL/GenBank/DDBJ databases">
        <authorList>
            <person name="Loftus B.J."/>
            <person name="Nene V.M."/>
            <person name="Hannick L.I."/>
            <person name="Bidwell S."/>
            <person name="Haas B."/>
            <person name="Amedeo P."/>
            <person name="Orvis J."/>
            <person name="Wortman J.R."/>
            <person name="White O.R."/>
            <person name="Salzberg S."/>
            <person name="Shumway M."/>
            <person name="Koo H."/>
            <person name="Zhao Y."/>
            <person name="Holmes M."/>
            <person name="Miller J."/>
            <person name="Schatz M."/>
            <person name="Pop M."/>
            <person name="Pai G."/>
            <person name="Utterback T."/>
            <person name="Rogers Y.-H."/>
            <person name="Kravitz S."/>
            <person name="Fraser C.M."/>
        </authorList>
    </citation>
    <scope>NUCLEOTIDE SEQUENCE</scope>
    <source>
        <strain evidence="2">Liverpool</strain>
    </source>
</reference>
<gene>
    <name evidence="2" type="ORF">AaeL_AAEL003300</name>
</gene>
<dbReference type="Proteomes" id="UP000682892">
    <property type="component" value="Chromosome 3"/>
</dbReference>
<proteinExistence type="predicted"/>
<dbReference type="AlphaFoldDB" id="Q17FU0"/>
<dbReference type="PaxDb" id="7159-AAEL003300-PA"/>
<feature type="compositionally biased region" description="Polar residues" evidence="1">
    <location>
        <begin position="1"/>
        <end position="12"/>
    </location>
</feature>
<evidence type="ECO:0000313" key="3">
    <source>
        <dbReference type="Proteomes" id="UP000682892"/>
    </source>
</evidence>
<evidence type="ECO:0000313" key="2">
    <source>
        <dbReference type="EMBL" id="EAT45411.1"/>
    </source>
</evidence>
<dbReference type="EMBL" id="CH477268">
    <property type="protein sequence ID" value="EAT45411.1"/>
    <property type="molecule type" value="Genomic_DNA"/>
</dbReference>